<accession>A0A1B0D999</accession>
<evidence type="ECO:0000313" key="3">
    <source>
        <dbReference type="Proteomes" id="UP000092462"/>
    </source>
</evidence>
<dbReference type="EMBL" id="AJVK01004286">
    <property type="status" value="NOT_ANNOTATED_CDS"/>
    <property type="molecule type" value="Genomic_DNA"/>
</dbReference>
<dbReference type="VEuPathDB" id="VectorBase:PPAPM1_001730"/>
<keyword evidence="3" id="KW-1185">Reference proteome</keyword>
<reference evidence="2" key="1">
    <citation type="submission" date="2022-08" db="UniProtKB">
        <authorList>
            <consortium name="EnsemblMetazoa"/>
        </authorList>
    </citation>
    <scope>IDENTIFICATION</scope>
    <source>
        <strain evidence="2">Israel</strain>
    </source>
</reference>
<proteinExistence type="inferred from homology"/>
<comment type="similarity">
    <text evidence="1">Belongs to the MYG1 family.</text>
</comment>
<organism evidence="2 3">
    <name type="scientific">Phlebotomus papatasi</name>
    <name type="common">Sandfly</name>
    <dbReference type="NCBI Taxonomy" id="29031"/>
    <lineage>
        <taxon>Eukaryota</taxon>
        <taxon>Metazoa</taxon>
        <taxon>Ecdysozoa</taxon>
        <taxon>Arthropoda</taxon>
        <taxon>Hexapoda</taxon>
        <taxon>Insecta</taxon>
        <taxon>Pterygota</taxon>
        <taxon>Neoptera</taxon>
        <taxon>Endopterygota</taxon>
        <taxon>Diptera</taxon>
        <taxon>Nematocera</taxon>
        <taxon>Psychodoidea</taxon>
        <taxon>Psychodidae</taxon>
        <taxon>Phlebotomus</taxon>
        <taxon>Phlebotomus</taxon>
    </lineage>
</organism>
<evidence type="ECO:0000313" key="2">
    <source>
        <dbReference type="EnsemblMetazoa" id="PPAI004211-PA"/>
    </source>
</evidence>
<dbReference type="PANTHER" id="PTHR11215:SF1">
    <property type="entry name" value="MYG1 EXONUCLEASE"/>
    <property type="match status" value="1"/>
</dbReference>
<dbReference type="GO" id="GO:0005634">
    <property type="term" value="C:nucleus"/>
    <property type="evidence" value="ECO:0007669"/>
    <property type="project" value="TreeGrafter"/>
</dbReference>
<dbReference type="InterPro" id="IPR003226">
    <property type="entry name" value="MYG1_exonuclease"/>
</dbReference>
<evidence type="ECO:0000256" key="1">
    <source>
        <dbReference type="ARBA" id="ARBA00010105"/>
    </source>
</evidence>
<dbReference type="PANTHER" id="PTHR11215">
    <property type="entry name" value="METAL DEPENDENT HYDROLASE - RELATED"/>
    <property type="match status" value="1"/>
</dbReference>
<name>A0A1B0D999_PHLPP</name>
<dbReference type="GO" id="GO:0005737">
    <property type="term" value="C:cytoplasm"/>
    <property type="evidence" value="ECO:0007669"/>
    <property type="project" value="TreeGrafter"/>
</dbReference>
<dbReference type="VEuPathDB" id="VectorBase:PPAI004211"/>
<dbReference type="AlphaFoldDB" id="A0A1B0D999"/>
<sequence>MLRQSTTLLRQIQITSRNLPFCTSSSVFGQKSYSKIRYSKRILEIMSESSEKVKTIGTHDGRFHCDEALACFMLQRLDQYKDAEIIRTRKDDILDTCDIVVDVGSVFDKEKNRFDHHQQSFSDTLSSLRPEFGKNYNVRLSSAGLIYVYFGEDIISAILQQESGLELDKKSLMMIYRMIYEKFIQEIDAIDNGVPMFPGEPTYTINTNINSRVQDLNQKWKVVKEPYDSNVHFRKAMELVGGEFIEKILYYTESWLPARSIVETALINRHKIHESGSIIELDQFCPWKEHLAQLEVEHNIEGTIKYVLFNERPSDFRVMAVPINPDSLTCRKFLHKDWRGLREAELEKLSGIQGINFVHHNGFIGGAFNRNASLEMAVKSLQGDYTD</sequence>
<dbReference type="EnsemblMetazoa" id="PPAI004211-RA">
    <property type="protein sequence ID" value="PPAI004211-PA"/>
    <property type="gene ID" value="PPAI004211"/>
</dbReference>
<dbReference type="Pfam" id="PF03690">
    <property type="entry name" value="MYG1_exonuc"/>
    <property type="match status" value="1"/>
</dbReference>
<dbReference type="Proteomes" id="UP000092462">
    <property type="component" value="Unassembled WGS sequence"/>
</dbReference>
<protein>
    <submittedName>
        <fullName evidence="2">Uncharacterized protein</fullName>
    </submittedName>
</protein>